<feature type="transmembrane region" description="Helical" evidence="1">
    <location>
        <begin position="122"/>
        <end position="144"/>
    </location>
</feature>
<feature type="transmembrane region" description="Helical" evidence="1">
    <location>
        <begin position="97"/>
        <end position="116"/>
    </location>
</feature>
<keyword evidence="1" id="KW-0812">Transmembrane</keyword>
<keyword evidence="1" id="KW-0472">Membrane</keyword>
<evidence type="ECO:0000256" key="1">
    <source>
        <dbReference type="SAM" id="Phobius"/>
    </source>
</evidence>
<evidence type="ECO:0000313" key="2">
    <source>
        <dbReference type="EMBL" id="OFV67258.1"/>
    </source>
</evidence>
<gene>
    <name evidence="2" type="ORF">SCAL_001527</name>
</gene>
<accession>A0A1F2P7Q3</accession>
<dbReference type="AlphaFoldDB" id="A0A1F2P7Q3"/>
<keyword evidence="3" id="KW-1185">Reference proteome</keyword>
<proteinExistence type="predicted"/>
<comment type="caution">
    <text evidence="2">The sequence shown here is derived from an EMBL/GenBank/DDBJ whole genome shotgun (WGS) entry which is preliminary data.</text>
</comment>
<organism evidence="2 3">
    <name type="scientific">Candidatus Syntropharchaeum caldarium</name>
    <dbReference type="NCBI Taxonomy" id="1838285"/>
    <lineage>
        <taxon>Archaea</taxon>
        <taxon>Methanobacteriati</taxon>
        <taxon>Methanobacteriota</taxon>
        <taxon>Stenosarchaea group</taxon>
        <taxon>Methanomicrobia</taxon>
        <taxon>Methanosarcinales</taxon>
        <taxon>ANME-2 cluster</taxon>
        <taxon>Candidatus Syntropharchaeum</taxon>
    </lineage>
</organism>
<feature type="transmembrane region" description="Helical" evidence="1">
    <location>
        <begin position="20"/>
        <end position="38"/>
    </location>
</feature>
<dbReference type="Proteomes" id="UP000186940">
    <property type="component" value="Unassembled WGS sequence"/>
</dbReference>
<keyword evidence="1" id="KW-1133">Transmembrane helix</keyword>
<sequence length="149" mass="15913">MNVTLFVEGSHGDALKRTVVKSLIVIFSLLVPAAALVLRGARCRVCGWRGWGAAGDGCRESVCREGLPPPLPLHPTFASLSRIFFAIKRIQKDVKELVVLSGLVFGLVVGLGYLFMTMFGVVGVGVAWVVGNGVGSVCVGVMVWREGWV</sequence>
<reference evidence="2" key="1">
    <citation type="submission" date="2016-05" db="EMBL/GenBank/DDBJ databases">
        <title>Microbial consortia oxidize butane by reversing methanogenesis.</title>
        <authorList>
            <person name="Laso-Perez R."/>
            <person name="Richter M."/>
            <person name="Wegener G."/>
            <person name="Musat F."/>
        </authorList>
    </citation>
    <scope>NUCLEOTIDE SEQUENCE [LARGE SCALE GENOMIC DNA]</scope>
    <source>
        <strain evidence="2">BOX2</strain>
    </source>
</reference>
<dbReference type="STRING" id="1838285.SCAL_001527"/>
<evidence type="ECO:0000313" key="3">
    <source>
        <dbReference type="Proteomes" id="UP000186940"/>
    </source>
</evidence>
<dbReference type="EMBL" id="LYOS01000005">
    <property type="protein sequence ID" value="OFV67258.1"/>
    <property type="molecule type" value="Genomic_DNA"/>
</dbReference>
<protein>
    <submittedName>
        <fullName evidence="2">Polymerase</fullName>
    </submittedName>
</protein>
<name>A0A1F2P7Q3_9EURY</name>